<gene>
    <name evidence="6" type="ORF">ACFPZN_22315</name>
</gene>
<keyword evidence="5" id="KW-0408">Iron</keyword>
<evidence type="ECO:0000256" key="5">
    <source>
        <dbReference type="ARBA" id="ARBA00023004"/>
    </source>
</evidence>
<evidence type="ECO:0000256" key="3">
    <source>
        <dbReference type="ARBA" id="ARBA00022964"/>
    </source>
</evidence>
<dbReference type="CDD" id="cd10548">
    <property type="entry name" value="cupin_CDO"/>
    <property type="match status" value="1"/>
</dbReference>
<dbReference type="Gene3D" id="2.60.120.10">
    <property type="entry name" value="Jelly Rolls"/>
    <property type="match status" value="1"/>
</dbReference>
<dbReference type="Pfam" id="PF05995">
    <property type="entry name" value="CDO_I"/>
    <property type="match status" value="1"/>
</dbReference>
<dbReference type="GO" id="GO:0051213">
    <property type="term" value="F:dioxygenase activity"/>
    <property type="evidence" value="ECO:0007669"/>
    <property type="project" value="UniProtKB-KW"/>
</dbReference>
<evidence type="ECO:0000256" key="1">
    <source>
        <dbReference type="ARBA" id="ARBA00006622"/>
    </source>
</evidence>
<dbReference type="PANTHER" id="PTHR12918:SF1">
    <property type="entry name" value="CYSTEINE DIOXYGENASE TYPE 1"/>
    <property type="match status" value="1"/>
</dbReference>
<dbReference type="InterPro" id="IPR014710">
    <property type="entry name" value="RmlC-like_jellyroll"/>
</dbReference>
<keyword evidence="2" id="KW-0479">Metal-binding</keyword>
<dbReference type="PANTHER" id="PTHR12918">
    <property type="entry name" value="CYSTEINE DIOXYGENASE"/>
    <property type="match status" value="1"/>
</dbReference>
<organism evidence="6 7">
    <name type="scientific">Actinomadura rugatobispora</name>
    <dbReference type="NCBI Taxonomy" id="1994"/>
    <lineage>
        <taxon>Bacteria</taxon>
        <taxon>Bacillati</taxon>
        <taxon>Actinomycetota</taxon>
        <taxon>Actinomycetes</taxon>
        <taxon>Streptosporangiales</taxon>
        <taxon>Thermomonosporaceae</taxon>
        <taxon>Actinomadura</taxon>
    </lineage>
</organism>
<evidence type="ECO:0000313" key="7">
    <source>
        <dbReference type="Proteomes" id="UP001596074"/>
    </source>
</evidence>
<dbReference type="RefSeq" id="WP_378284023.1">
    <property type="nucleotide sequence ID" value="NZ_JBHSON010000031.1"/>
</dbReference>
<accession>A0ABW1A555</accession>
<dbReference type="InterPro" id="IPR011051">
    <property type="entry name" value="RmlC_Cupin_sf"/>
</dbReference>
<dbReference type="SUPFAM" id="SSF51182">
    <property type="entry name" value="RmlC-like cupins"/>
    <property type="match status" value="1"/>
</dbReference>
<dbReference type="Proteomes" id="UP001596074">
    <property type="component" value="Unassembled WGS sequence"/>
</dbReference>
<dbReference type="InterPro" id="IPR010300">
    <property type="entry name" value="CDO_1"/>
</dbReference>
<dbReference type="EMBL" id="JBHSON010000031">
    <property type="protein sequence ID" value="MFC5748365.1"/>
    <property type="molecule type" value="Genomic_DNA"/>
</dbReference>
<evidence type="ECO:0000256" key="2">
    <source>
        <dbReference type="ARBA" id="ARBA00022723"/>
    </source>
</evidence>
<comment type="caution">
    <text evidence="6">The sequence shown here is derived from an EMBL/GenBank/DDBJ whole genome shotgun (WGS) entry which is preliminary data.</text>
</comment>
<sequence length="158" mass="17131">MTLSTPASALAVPAEKATDLATTASALAAAPDDWLLRVRLSPHGRWYERLHNDGETEIWLISWLPGQTTGLHDHGGSRGAFAVALGALEEHDLGGSRQVTMGQTRAFGAEYIHEVRNTSTAPAVSVHVYSPPLSTMNRYELDGSGELVRLVEEKAEQW</sequence>
<keyword evidence="4" id="KW-0560">Oxidoreductase</keyword>
<reference evidence="7" key="1">
    <citation type="journal article" date="2019" name="Int. J. Syst. Evol. Microbiol.">
        <title>The Global Catalogue of Microorganisms (GCM) 10K type strain sequencing project: providing services to taxonomists for standard genome sequencing and annotation.</title>
        <authorList>
            <consortium name="The Broad Institute Genomics Platform"/>
            <consortium name="The Broad Institute Genome Sequencing Center for Infectious Disease"/>
            <person name="Wu L."/>
            <person name="Ma J."/>
        </authorList>
    </citation>
    <scope>NUCLEOTIDE SEQUENCE [LARGE SCALE GENOMIC DNA]</scope>
    <source>
        <strain evidence="7">KCTC 42087</strain>
    </source>
</reference>
<keyword evidence="3 6" id="KW-0223">Dioxygenase</keyword>
<keyword evidence="7" id="KW-1185">Reference proteome</keyword>
<evidence type="ECO:0000313" key="6">
    <source>
        <dbReference type="EMBL" id="MFC5748365.1"/>
    </source>
</evidence>
<protein>
    <submittedName>
        <fullName evidence="6">Cysteine dioxygenase</fullName>
    </submittedName>
</protein>
<proteinExistence type="inferred from homology"/>
<comment type="similarity">
    <text evidence="1">Belongs to the cysteine dioxygenase family.</text>
</comment>
<name>A0ABW1A555_9ACTN</name>
<evidence type="ECO:0000256" key="4">
    <source>
        <dbReference type="ARBA" id="ARBA00023002"/>
    </source>
</evidence>